<evidence type="ECO:0000256" key="1">
    <source>
        <dbReference type="SAM" id="MobiDB-lite"/>
    </source>
</evidence>
<evidence type="ECO:0000313" key="3">
    <source>
        <dbReference type="Proteomes" id="UP000013827"/>
    </source>
</evidence>
<accession>A0A0D3IWE1</accession>
<dbReference type="GeneID" id="17261726"/>
<dbReference type="RefSeq" id="XP_005768005.1">
    <property type="nucleotide sequence ID" value="XM_005767948.1"/>
</dbReference>
<dbReference type="KEGG" id="ehx:EMIHUDRAFT_245706"/>
<feature type="region of interest" description="Disordered" evidence="1">
    <location>
        <begin position="40"/>
        <end position="101"/>
    </location>
</feature>
<organism evidence="2 3">
    <name type="scientific">Emiliania huxleyi (strain CCMP1516)</name>
    <dbReference type="NCBI Taxonomy" id="280463"/>
    <lineage>
        <taxon>Eukaryota</taxon>
        <taxon>Haptista</taxon>
        <taxon>Haptophyta</taxon>
        <taxon>Prymnesiophyceae</taxon>
        <taxon>Isochrysidales</taxon>
        <taxon>Noelaerhabdaceae</taxon>
        <taxon>Emiliania</taxon>
    </lineage>
</organism>
<evidence type="ECO:0000313" key="2">
    <source>
        <dbReference type="EnsemblProtists" id="EOD15576"/>
    </source>
</evidence>
<name>A0A0D3IWE1_EMIH1</name>
<feature type="compositionally biased region" description="Basic and acidic residues" evidence="1">
    <location>
        <begin position="53"/>
        <end position="72"/>
    </location>
</feature>
<protein>
    <submittedName>
        <fullName evidence="2">Uncharacterized protein</fullName>
    </submittedName>
</protein>
<proteinExistence type="predicted"/>
<dbReference type="PaxDb" id="2903-EOD15576"/>
<keyword evidence="3" id="KW-1185">Reference proteome</keyword>
<dbReference type="Proteomes" id="UP000013827">
    <property type="component" value="Unassembled WGS sequence"/>
</dbReference>
<dbReference type="AlphaFoldDB" id="A0A0D3IWE1"/>
<reference evidence="2" key="2">
    <citation type="submission" date="2024-10" db="UniProtKB">
        <authorList>
            <consortium name="EnsemblProtists"/>
        </authorList>
    </citation>
    <scope>IDENTIFICATION</scope>
</reference>
<dbReference type="EnsemblProtists" id="EOD15576">
    <property type="protein sequence ID" value="EOD15576"/>
    <property type="gene ID" value="EMIHUDRAFT_245706"/>
</dbReference>
<sequence length="101" mass="10997">MLRPRATMDSFEQEMLISSWTRESAKRELRRARALCREVQTEAMSVSRGSPKVTERGEVGDSKSDVPDESRADPGTGEQTAVPDESRADPGTGEQTASAAI</sequence>
<dbReference type="HOGENOM" id="CLU_2297004_0_0_1"/>
<reference evidence="3" key="1">
    <citation type="journal article" date="2013" name="Nature">
        <title>Pan genome of the phytoplankton Emiliania underpins its global distribution.</title>
        <authorList>
            <person name="Read B.A."/>
            <person name="Kegel J."/>
            <person name="Klute M.J."/>
            <person name="Kuo A."/>
            <person name="Lefebvre S.C."/>
            <person name="Maumus F."/>
            <person name="Mayer C."/>
            <person name="Miller J."/>
            <person name="Monier A."/>
            <person name="Salamov A."/>
            <person name="Young J."/>
            <person name="Aguilar M."/>
            <person name="Claverie J.M."/>
            <person name="Frickenhaus S."/>
            <person name="Gonzalez K."/>
            <person name="Herman E.K."/>
            <person name="Lin Y.C."/>
            <person name="Napier J."/>
            <person name="Ogata H."/>
            <person name="Sarno A.F."/>
            <person name="Shmutz J."/>
            <person name="Schroeder D."/>
            <person name="de Vargas C."/>
            <person name="Verret F."/>
            <person name="von Dassow P."/>
            <person name="Valentin K."/>
            <person name="Van de Peer Y."/>
            <person name="Wheeler G."/>
            <person name="Dacks J.B."/>
            <person name="Delwiche C.F."/>
            <person name="Dyhrman S.T."/>
            <person name="Glockner G."/>
            <person name="John U."/>
            <person name="Richards T."/>
            <person name="Worden A.Z."/>
            <person name="Zhang X."/>
            <person name="Grigoriev I.V."/>
            <person name="Allen A.E."/>
            <person name="Bidle K."/>
            <person name="Borodovsky M."/>
            <person name="Bowler C."/>
            <person name="Brownlee C."/>
            <person name="Cock J.M."/>
            <person name="Elias M."/>
            <person name="Gladyshev V.N."/>
            <person name="Groth M."/>
            <person name="Guda C."/>
            <person name="Hadaegh A."/>
            <person name="Iglesias-Rodriguez M.D."/>
            <person name="Jenkins J."/>
            <person name="Jones B.M."/>
            <person name="Lawson T."/>
            <person name="Leese F."/>
            <person name="Lindquist E."/>
            <person name="Lobanov A."/>
            <person name="Lomsadze A."/>
            <person name="Malik S.B."/>
            <person name="Marsh M.E."/>
            <person name="Mackinder L."/>
            <person name="Mock T."/>
            <person name="Mueller-Roeber B."/>
            <person name="Pagarete A."/>
            <person name="Parker M."/>
            <person name="Probert I."/>
            <person name="Quesneville H."/>
            <person name="Raines C."/>
            <person name="Rensing S.A."/>
            <person name="Riano-Pachon D.M."/>
            <person name="Richier S."/>
            <person name="Rokitta S."/>
            <person name="Shiraiwa Y."/>
            <person name="Soanes D.M."/>
            <person name="van der Giezen M."/>
            <person name="Wahlund T.M."/>
            <person name="Williams B."/>
            <person name="Wilson W."/>
            <person name="Wolfe G."/>
            <person name="Wurch L.L."/>
        </authorList>
    </citation>
    <scope>NUCLEOTIDE SEQUENCE</scope>
</reference>